<dbReference type="SMART" id="SM00164">
    <property type="entry name" value="TBC"/>
    <property type="match status" value="1"/>
</dbReference>
<name>A0AAX4HAX0_9ASCO</name>
<feature type="domain" description="Rab-GAP TBC" evidence="1">
    <location>
        <begin position="135"/>
        <end position="330"/>
    </location>
</feature>
<reference evidence="2 3" key="1">
    <citation type="submission" date="2023-10" db="EMBL/GenBank/DDBJ databases">
        <title>Draft Genome Sequence of Candida saopaulonensis from a very Premature Infant with Sepsis.</title>
        <authorList>
            <person name="Ning Y."/>
            <person name="Dai R."/>
            <person name="Xiao M."/>
            <person name="Xu Y."/>
            <person name="Yan Q."/>
            <person name="Zhang L."/>
        </authorList>
    </citation>
    <scope>NUCLEOTIDE SEQUENCE [LARGE SCALE GENOMIC DNA]</scope>
    <source>
        <strain evidence="2 3">19XY460</strain>
    </source>
</reference>
<dbReference type="EMBL" id="CP138896">
    <property type="protein sequence ID" value="WPK25706.1"/>
    <property type="molecule type" value="Genomic_DNA"/>
</dbReference>
<dbReference type="Pfam" id="PF00566">
    <property type="entry name" value="RabGAP-TBC"/>
    <property type="match status" value="1"/>
</dbReference>
<dbReference type="AlphaFoldDB" id="A0AAX4HAX0"/>
<dbReference type="InterPro" id="IPR050302">
    <property type="entry name" value="Rab_GAP_TBC_domain"/>
</dbReference>
<evidence type="ECO:0000313" key="2">
    <source>
        <dbReference type="EMBL" id="WPK25706.1"/>
    </source>
</evidence>
<dbReference type="GeneID" id="88174095"/>
<dbReference type="Gene3D" id="1.10.8.270">
    <property type="entry name" value="putative rabgap domain of human tbc1 domain family member 14 like domains"/>
    <property type="match status" value="1"/>
</dbReference>
<dbReference type="PROSITE" id="PS50086">
    <property type="entry name" value="TBC_RABGAP"/>
    <property type="match status" value="1"/>
</dbReference>
<keyword evidence="3" id="KW-1185">Reference proteome</keyword>
<dbReference type="RefSeq" id="XP_062878088.1">
    <property type="nucleotide sequence ID" value="XM_063022018.1"/>
</dbReference>
<dbReference type="Gene3D" id="1.10.472.80">
    <property type="entry name" value="Ypt/Rab-GAP domain of gyp1p, domain 3"/>
    <property type="match status" value="1"/>
</dbReference>
<dbReference type="KEGG" id="asau:88174095"/>
<dbReference type="InterPro" id="IPR035969">
    <property type="entry name" value="Rab-GAP_TBC_sf"/>
</dbReference>
<evidence type="ECO:0000259" key="1">
    <source>
        <dbReference type="PROSITE" id="PS50086"/>
    </source>
</evidence>
<dbReference type="SUPFAM" id="SSF47923">
    <property type="entry name" value="Ypt/Rab-GAP domain of gyp1p"/>
    <property type="match status" value="2"/>
</dbReference>
<proteinExistence type="predicted"/>
<accession>A0AAX4HAX0</accession>
<dbReference type="GO" id="GO:0030427">
    <property type="term" value="C:site of polarized growth"/>
    <property type="evidence" value="ECO:0007669"/>
    <property type="project" value="UniProtKB-ARBA"/>
</dbReference>
<dbReference type="PANTHER" id="PTHR47219">
    <property type="entry name" value="RAB GTPASE-ACTIVATING PROTEIN 1-LIKE"/>
    <property type="match status" value="1"/>
</dbReference>
<dbReference type="GO" id="GO:0005096">
    <property type="term" value="F:GTPase activator activity"/>
    <property type="evidence" value="ECO:0007669"/>
    <property type="project" value="TreeGrafter"/>
</dbReference>
<gene>
    <name evidence="2" type="ORF">PUMCH_003031</name>
</gene>
<protein>
    <recommendedName>
        <fullName evidence="1">Rab-GAP TBC domain-containing protein</fullName>
    </recommendedName>
</protein>
<dbReference type="PANTHER" id="PTHR47219:SF9">
    <property type="entry name" value="GTPASE ACTIVATING PROTEIN AND CENTROSOME-ASSOCIATED, ISOFORM B"/>
    <property type="match status" value="1"/>
</dbReference>
<dbReference type="InterPro" id="IPR000195">
    <property type="entry name" value="Rab-GAP-TBC_dom"/>
</dbReference>
<evidence type="ECO:0000313" key="3">
    <source>
        <dbReference type="Proteomes" id="UP001338582"/>
    </source>
</evidence>
<dbReference type="GO" id="GO:0031267">
    <property type="term" value="F:small GTPase binding"/>
    <property type="evidence" value="ECO:0007669"/>
    <property type="project" value="TreeGrafter"/>
</dbReference>
<organism evidence="2 3">
    <name type="scientific">Australozyma saopauloensis</name>
    <dbReference type="NCBI Taxonomy" id="291208"/>
    <lineage>
        <taxon>Eukaryota</taxon>
        <taxon>Fungi</taxon>
        <taxon>Dikarya</taxon>
        <taxon>Ascomycota</taxon>
        <taxon>Saccharomycotina</taxon>
        <taxon>Pichiomycetes</taxon>
        <taxon>Metschnikowiaceae</taxon>
        <taxon>Australozyma</taxon>
    </lineage>
</organism>
<sequence>MCSEAILEFEESLAAVSSSHELLLNNLELKADLNRFVATRHLDDLAAVVEEPTEAGLLCLFSNYDYTLETVATCLVCRSQLAGASSPCCFEYIEQQKQGPGSALEQDYWTLFLANPYKTILTLPNYTKMAFNQMGVPFQLRAQVWRKLVLINQKNYYGIPAEATMIFSNFQHSYNQQISDQIKKDLTRTFPDVEFFQRQETVDSLLTILCVYANYDMELGYCQGLLFLVGTLFQQLGNREFTFHTMCKIMECEPQMRSIFVPGLMFETLEAWRLQFCSIFALVDRPLYEHLTSFCDMSVFLYQWWLSNNLIHTPNLSINSRIVESCLTEGWQVGNFKVSLGLLLLNRPILMSFGAGDEEVVYQHLLNESKWGSIVNNTTSFFGDLLLSWDDKLFTGLDRNIVSSIDNDTRKASLTDKDSLFSRFKNLSIRSLLILDSMPQVHKLDNRSLSSVFSSRDNTSLFSEATDSCGEECNSSSGRKGSFSDSSYKSELDDVILENQALRFLLKKAYDALEDTSLKREIGDMIDVS</sequence>
<dbReference type="Proteomes" id="UP001338582">
    <property type="component" value="Chromosome 3"/>
</dbReference>